<keyword evidence="1" id="KW-0812">Transmembrane</keyword>
<feature type="transmembrane region" description="Helical" evidence="1">
    <location>
        <begin position="529"/>
        <end position="548"/>
    </location>
</feature>
<reference evidence="2 3" key="1">
    <citation type="submission" date="2020-08" db="EMBL/GenBank/DDBJ databases">
        <title>Genomic Encyclopedia of Type Strains, Phase IV (KMG-IV): sequencing the most valuable type-strain genomes for metagenomic binning, comparative biology and taxonomic classification.</title>
        <authorList>
            <person name="Goeker M."/>
        </authorList>
    </citation>
    <scope>NUCLEOTIDE SEQUENCE [LARGE SCALE GENOMIC DNA]</scope>
    <source>
        <strain evidence="2 3">DSM 22368</strain>
    </source>
</reference>
<dbReference type="Gene3D" id="3.30.2090.10">
    <property type="entry name" value="Multidrug efflux transporter AcrB TolC docking domain, DN and DC subdomains"/>
    <property type="match status" value="2"/>
</dbReference>
<feature type="transmembrane region" description="Helical" evidence="1">
    <location>
        <begin position="428"/>
        <end position="451"/>
    </location>
</feature>
<dbReference type="SUPFAM" id="SSF82693">
    <property type="entry name" value="Multidrug efflux transporter AcrB pore domain, PN1, PN2, PC1 and PC2 subdomains"/>
    <property type="match status" value="2"/>
</dbReference>
<evidence type="ECO:0000313" key="2">
    <source>
        <dbReference type="EMBL" id="MBB6519832.1"/>
    </source>
</evidence>
<feature type="transmembrane region" description="Helical" evidence="1">
    <location>
        <begin position="463"/>
        <end position="487"/>
    </location>
</feature>
<feature type="transmembrane region" description="Helical" evidence="1">
    <location>
        <begin position="335"/>
        <end position="354"/>
    </location>
</feature>
<gene>
    <name evidence="2" type="ORF">HNR48_000110</name>
</gene>
<keyword evidence="3" id="KW-1185">Reference proteome</keyword>
<protein>
    <submittedName>
        <fullName evidence="2">Multidrug efflux pump subunit AcrB</fullName>
    </submittedName>
</protein>
<dbReference type="Gene3D" id="3.30.70.1430">
    <property type="entry name" value="Multidrug efflux transporter AcrB pore domain"/>
    <property type="match status" value="2"/>
</dbReference>
<dbReference type="GO" id="GO:0005886">
    <property type="term" value="C:plasma membrane"/>
    <property type="evidence" value="ECO:0007669"/>
    <property type="project" value="TreeGrafter"/>
</dbReference>
<feature type="transmembrane region" description="Helical" evidence="1">
    <location>
        <begin position="912"/>
        <end position="935"/>
    </location>
</feature>
<dbReference type="PANTHER" id="PTHR32063:SF18">
    <property type="entry name" value="CATION EFFLUX SYSTEM PROTEIN"/>
    <property type="match status" value="1"/>
</dbReference>
<dbReference type="SUPFAM" id="SSF82866">
    <property type="entry name" value="Multidrug efflux transporter AcrB transmembrane domain"/>
    <property type="match status" value="2"/>
</dbReference>
<dbReference type="PANTHER" id="PTHR32063">
    <property type="match status" value="1"/>
</dbReference>
<evidence type="ECO:0000256" key="1">
    <source>
        <dbReference type="SAM" id="Phobius"/>
    </source>
</evidence>
<dbReference type="Gene3D" id="3.30.70.1440">
    <property type="entry name" value="Multidrug efflux transporter AcrB pore domain"/>
    <property type="match status" value="1"/>
</dbReference>
<dbReference type="InParanoid" id="A0A7X0JPH4"/>
<dbReference type="InterPro" id="IPR027463">
    <property type="entry name" value="AcrB_DN_DC_subdom"/>
</dbReference>
<dbReference type="GO" id="GO:0042910">
    <property type="term" value="F:xenobiotic transmembrane transporter activity"/>
    <property type="evidence" value="ECO:0007669"/>
    <property type="project" value="TreeGrafter"/>
</dbReference>
<feature type="transmembrane region" description="Helical" evidence="1">
    <location>
        <begin position="991"/>
        <end position="1015"/>
    </location>
</feature>
<feature type="transmembrane region" description="Helical" evidence="1">
    <location>
        <begin position="386"/>
        <end position="407"/>
    </location>
</feature>
<dbReference type="PRINTS" id="PR00702">
    <property type="entry name" value="ACRIFLAVINRP"/>
</dbReference>
<proteinExistence type="predicted"/>
<name>A0A7X0JPH4_9GAMM</name>
<dbReference type="Pfam" id="PF00873">
    <property type="entry name" value="ACR_tran"/>
    <property type="match status" value="1"/>
</dbReference>
<feature type="transmembrane region" description="Helical" evidence="1">
    <location>
        <begin position="361"/>
        <end position="380"/>
    </location>
</feature>
<dbReference type="Proteomes" id="UP000528457">
    <property type="component" value="Unassembled WGS sequence"/>
</dbReference>
<feature type="transmembrane region" description="Helical" evidence="1">
    <location>
        <begin position="888"/>
        <end position="906"/>
    </location>
</feature>
<feature type="transmembrane region" description="Helical" evidence="1">
    <location>
        <begin position="14"/>
        <end position="33"/>
    </location>
</feature>
<accession>A0A7X0JPH4</accession>
<dbReference type="Gene3D" id="1.20.1640.10">
    <property type="entry name" value="Multidrug efflux transporter AcrB transmembrane domain"/>
    <property type="match status" value="2"/>
</dbReference>
<organism evidence="2 3">
    <name type="scientific">Pseudoteredinibacter isoporae</name>
    <dbReference type="NCBI Taxonomy" id="570281"/>
    <lineage>
        <taxon>Bacteria</taxon>
        <taxon>Pseudomonadati</taxon>
        <taxon>Pseudomonadota</taxon>
        <taxon>Gammaproteobacteria</taxon>
        <taxon>Cellvibrionales</taxon>
        <taxon>Cellvibrionaceae</taxon>
        <taxon>Pseudoteredinibacter</taxon>
    </lineage>
</organism>
<dbReference type="EMBL" id="JACHHT010000001">
    <property type="protein sequence ID" value="MBB6519832.1"/>
    <property type="molecule type" value="Genomic_DNA"/>
</dbReference>
<comment type="caution">
    <text evidence="2">The sequence shown here is derived from an EMBL/GenBank/DDBJ whole genome shotgun (WGS) entry which is preliminary data.</text>
</comment>
<dbReference type="Gene3D" id="3.30.70.1320">
    <property type="entry name" value="Multidrug efflux transporter AcrB pore domain like"/>
    <property type="match status" value="1"/>
</dbReference>
<sequence>MDLITRFGLDRQRFSQFILAAIILFGLFLYSGFPSREEPQIIIRVASVVANFEGMSPSRMENLIVKPIEKKIKELEEVKDITVSIRTGEAIINVTVHDRYTDVAPIWQKLRNKMKDIAGSLPEGTQGPFVNDDYGRVAPITLALTGSDYSHAELREVARRLQDEFNALPLVARVSLHGIQEERIWLNFNEAKLLQNQLQSSQITNELKNQNVILPAGIIEADGDRFVIEPTGTYQSVEDIKNTLVKLPNSESMVYLRDLVDVERGYQDPPASPVTFNGQTAVILGISQIPNTAIAEFARQVDQLADQQRQLLPVGLELKRVNYQPAVVDKQINEALSNLFQTVLVVLAVVMVFLGLRLGLLVGSLVPLTILLSLIGMNAWGVELQIVSIAAIIIALGLLVDNGIVMAEDIKRRIDDGETMYDAAVDAAKSLSIPLLSSSLTTILAFMPLMLADNQAGEYISSLSQVIILALLSSWFLSIYALPMLYAKFVGDKKAAKPSGLDAMVSGIVSRLQAGYSAILKGILQFRKVFLLAMIGLFALSVFAMAFIPKEFFPPSSSNQFVVYLDLPAGTDIRKTQEVTQTFSDWLADKEQNPELVSATAYIGDGGPRFIQSLSPPDPAPNAAFFVVTAKEADGIDDIARRSRDFVLTQLPDARARIEKLGVGGGGGKGLALRLIGPNKEVLQDKANELVDNLRRIPDMKSIHNDWESPVAKIIVKVDQSRARRAGLDSSLIANALQAHFSGMDVSDYREGDKVIPIRMRADQDKRSSLDSLRQITIMSPTNQSFVPLLQVVEIDAVIEPSQIRRRNLERTIELSAKHQIWPAATLLENIQPMLDSFELPPGHRLELAGDVADSDSANAALFEYMPACLMGIVILLVLQFNSARRPAVILLTIPLCLIGASFGLLITGESFGFMCMLGLFSLAGIIINNGIVLIERIEEERAERDSILDSIQAACEARMRPILVTTCTTALGLIPLILFGGSLWSGMGIVIAFGIVVGSLLTLGFVPALYAVLFKAEYKS</sequence>
<dbReference type="SUPFAM" id="SSF82714">
    <property type="entry name" value="Multidrug efflux transporter AcrB TolC docking domain, DN and DC subdomains"/>
    <property type="match status" value="2"/>
</dbReference>
<dbReference type="RefSeq" id="WP_166853037.1">
    <property type="nucleotide sequence ID" value="NZ_JAAONY010000001.1"/>
</dbReference>
<dbReference type="InterPro" id="IPR001036">
    <property type="entry name" value="Acrflvin-R"/>
</dbReference>
<keyword evidence="1" id="KW-0472">Membrane</keyword>
<evidence type="ECO:0000313" key="3">
    <source>
        <dbReference type="Proteomes" id="UP000528457"/>
    </source>
</evidence>
<feature type="transmembrane region" description="Helical" evidence="1">
    <location>
        <begin position="862"/>
        <end position="881"/>
    </location>
</feature>
<feature type="transmembrane region" description="Helical" evidence="1">
    <location>
        <begin position="963"/>
        <end position="985"/>
    </location>
</feature>
<keyword evidence="1" id="KW-1133">Transmembrane helix</keyword>
<dbReference type="AlphaFoldDB" id="A0A7X0JPH4"/>